<organism evidence="1">
    <name type="scientific">Polaromonas hydrogenivorans</name>
    <dbReference type="NCBI Taxonomy" id="335476"/>
    <lineage>
        <taxon>Bacteria</taxon>
        <taxon>Pseudomonadati</taxon>
        <taxon>Pseudomonadota</taxon>
        <taxon>Betaproteobacteria</taxon>
        <taxon>Burkholderiales</taxon>
        <taxon>Comamonadaceae</taxon>
        <taxon>Polaromonas</taxon>
    </lineage>
</organism>
<accession>A0AAU7LW57</accession>
<evidence type="ECO:0000313" key="1">
    <source>
        <dbReference type="EMBL" id="XBP71912.1"/>
    </source>
</evidence>
<gene>
    <name evidence="1" type="ORF">ABLV49_09000</name>
</gene>
<sequence>MNAAANTYADVCTAAIQAMLNRANAVLAMDHPGILAESISFWKGYAKALNDLTSGVSDKITAKDAASGGYVRRVGKADWASQTVGNELRTVAQSVEKLKTQGLQITTQAVAQFKPEDTQEFPHSAIAAVQLDDEHSTAPIDVNDGSGRHDERLVVIGVDIVAEGGVA</sequence>
<name>A0AAU7LW57_9BURK</name>
<dbReference type="AlphaFoldDB" id="A0AAU7LW57"/>
<dbReference type="EMBL" id="CP157675">
    <property type="protein sequence ID" value="XBP71912.1"/>
    <property type="molecule type" value="Genomic_DNA"/>
</dbReference>
<reference evidence="1" key="1">
    <citation type="submission" date="2024-05" db="EMBL/GenBank/DDBJ databases">
        <authorList>
            <person name="Bunk B."/>
            <person name="Swiderski J."/>
            <person name="Sproer C."/>
            <person name="Thiel V."/>
        </authorList>
    </citation>
    <scope>NUCLEOTIDE SEQUENCE</scope>
    <source>
        <strain evidence="1">DSM 17735</strain>
    </source>
</reference>
<proteinExistence type="predicted"/>
<protein>
    <submittedName>
        <fullName evidence="1">Uncharacterized protein</fullName>
    </submittedName>
</protein>
<dbReference type="RefSeq" id="WP_349281248.1">
    <property type="nucleotide sequence ID" value="NZ_CBCSCU010000004.1"/>
</dbReference>